<evidence type="ECO:0000313" key="4">
    <source>
        <dbReference type="EMBL" id="MBD1373532.1"/>
    </source>
</evidence>
<dbReference type="Gene3D" id="3.40.50.720">
    <property type="entry name" value="NAD(P)-binding Rossmann-like Domain"/>
    <property type="match status" value="1"/>
</dbReference>
<dbReference type="SMART" id="SM00829">
    <property type="entry name" value="PKS_ER"/>
    <property type="match status" value="1"/>
</dbReference>
<dbReference type="Proteomes" id="UP000661691">
    <property type="component" value="Unassembled WGS sequence"/>
</dbReference>
<dbReference type="InterPro" id="IPR036291">
    <property type="entry name" value="NAD(P)-bd_dom_sf"/>
</dbReference>
<dbReference type="InterPro" id="IPR002364">
    <property type="entry name" value="Quin_OxRdtase/zeta-crystal_CS"/>
</dbReference>
<dbReference type="InterPro" id="IPR020843">
    <property type="entry name" value="ER"/>
</dbReference>
<name>A0A926RV87_9BACL</name>
<dbReference type="AlphaFoldDB" id="A0A926RV87"/>
<sequence length="347" mass="37394">MANQIMIEKAGNPEVLVDQQSAPVQMESGMVRIDVTAAGVNFADVVGRLGNYPDAPPIPYCPGYEVAGVVTEVGEGVTHLQVGDRVCALTTFGGYTDEIVTRADGAFRLPTEMDLELSAAVPVTYLTAHTCLFDAGGLVPGKTVLLLGGAGGVGSAAIQLARQVENVTILATAGSKEKCEWMVNEGVHHAINYTNEDIAERVKEITNGRGVDLVLDPIGGRNLKQSVEMCGQLGRVVLFGTSSMSPSKDRKLGTVIREALPLRFFNLIDLFSRNVGIHTINMLVLSQSEPERTQIVMKQILAQIEAGKLNPVIAERFTLDAKGAREAHHYLQDRKNIGKVLLIKKHK</sequence>
<dbReference type="GO" id="GO:0008270">
    <property type="term" value="F:zinc ion binding"/>
    <property type="evidence" value="ECO:0007669"/>
    <property type="project" value="InterPro"/>
</dbReference>
<gene>
    <name evidence="4" type="ORF">IC620_14350</name>
</gene>
<dbReference type="Pfam" id="PF08240">
    <property type="entry name" value="ADH_N"/>
    <property type="match status" value="1"/>
</dbReference>
<dbReference type="Pfam" id="PF00107">
    <property type="entry name" value="ADH_zinc_N"/>
    <property type="match status" value="1"/>
</dbReference>
<keyword evidence="5" id="KW-1185">Reference proteome</keyword>
<dbReference type="GO" id="GO:0016651">
    <property type="term" value="F:oxidoreductase activity, acting on NAD(P)H"/>
    <property type="evidence" value="ECO:0007669"/>
    <property type="project" value="TreeGrafter"/>
</dbReference>
<dbReference type="SUPFAM" id="SSF51735">
    <property type="entry name" value="NAD(P)-binding Rossmann-fold domains"/>
    <property type="match status" value="1"/>
</dbReference>
<dbReference type="InterPro" id="IPR013154">
    <property type="entry name" value="ADH-like_N"/>
</dbReference>
<dbReference type="GO" id="GO:0070402">
    <property type="term" value="F:NADPH binding"/>
    <property type="evidence" value="ECO:0007669"/>
    <property type="project" value="TreeGrafter"/>
</dbReference>
<dbReference type="Gene3D" id="3.90.180.10">
    <property type="entry name" value="Medium-chain alcohol dehydrogenases, catalytic domain"/>
    <property type="match status" value="1"/>
</dbReference>
<keyword evidence="1" id="KW-0521">NADP</keyword>
<evidence type="ECO:0000256" key="2">
    <source>
        <dbReference type="ARBA" id="ARBA00023002"/>
    </source>
</evidence>
<proteinExistence type="predicted"/>
<dbReference type="EMBL" id="JACXAH010000027">
    <property type="protein sequence ID" value="MBD1373532.1"/>
    <property type="molecule type" value="Genomic_DNA"/>
</dbReference>
<dbReference type="PANTHER" id="PTHR48106">
    <property type="entry name" value="QUINONE OXIDOREDUCTASE PIG3-RELATED"/>
    <property type="match status" value="1"/>
</dbReference>
<accession>A0A926RV87</accession>
<reference evidence="4" key="1">
    <citation type="submission" date="2020-09" db="EMBL/GenBank/DDBJ databases">
        <title>A novel bacterium of genus Hazenella, isolated from South China Sea.</title>
        <authorList>
            <person name="Huang H."/>
            <person name="Mo K."/>
            <person name="Hu Y."/>
        </authorList>
    </citation>
    <scope>NUCLEOTIDE SEQUENCE</scope>
    <source>
        <strain evidence="4">IB182357</strain>
    </source>
</reference>
<dbReference type="PANTHER" id="PTHR48106:SF18">
    <property type="entry name" value="QUINONE OXIDOREDUCTASE PIG3"/>
    <property type="match status" value="1"/>
</dbReference>
<evidence type="ECO:0000259" key="3">
    <source>
        <dbReference type="SMART" id="SM00829"/>
    </source>
</evidence>
<evidence type="ECO:0000313" key="5">
    <source>
        <dbReference type="Proteomes" id="UP000661691"/>
    </source>
</evidence>
<dbReference type="RefSeq" id="WP_191141002.1">
    <property type="nucleotide sequence ID" value="NZ_JACXAG020000012.1"/>
</dbReference>
<dbReference type="InterPro" id="IPR011032">
    <property type="entry name" value="GroES-like_sf"/>
</dbReference>
<dbReference type="SUPFAM" id="SSF50129">
    <property type="entry name" value="GroES-like"/>
    <property type="match status" value="1"/>
</dbReference>
<protein>
    <submittedName>
        <fullName evidence="4">Zinc-binding dehydrogenase</fullName>
    </submittedName>
</protein>
<keyword evidence="2" id="KW-0560">Oxidoreductase</keyword>
<organism evidence="4 5">
    <name type="scientific">Polycladospora coralii</name>
    <dbReference type="NCBI Taxonomy" id="2771432"/>
    <lineage>
        <taxon>Bacteria</taxon>
        <taxon>Bacillati</taxon>
        <taxon>Bacillota</taxon>
        <taxon>Bacilli</taxon>
        <taxon>Bacillales</taxon>
        <taxon>Thermoactinomycetaceae</taxon>
        <taxon>Polycladospora</taxon>
    </lineage>
</organism>
<dbReference type="InterPro" id="IPR013149">
    <property type="entry name" value="ADH-like_C"/>
</dbReference>
<comment type="caution">
    <text evidence="4">The sequence shown here is derived from an EMBL/GenBank/DDBJ whole genome shotgun (WGS) entry which is preliminary data.</text>
</comment>
<evidence type="ECO:0000256" key="1">
    <source>
        <dbReference type="ARBA" id="ARBA00022857"/>
    </source>
</evidence>
<dbReference type="PROSITE" id="PS01162">
    <property type="entry name" value="QOR_ZETA_CRYSTAL"/>
    <property type="match status" value="1"/>
</dbReference>
<feature type="domain" description="Enoyl reductase (ER)" evidence="3">
    <location>
        <begin position="11"/>
        <end position="342"/>
    </location>
</feature>